<dbReference type="InterPro" id="IPR008930">
    <property type="entry name" value="Terpenoid_cyclase/PrenylTrfase"/>
</dbReference>
<dbReference type="RefSeq" id="WP_084623899.1">
    <property type="nucleotide sequence ID" value="NZ_BANB01000851.1"/>
</dbReference>
<comment type="caution">
    <text evidence="8">The sequence shown here is derived from an EMBL/GenBank/DDBJ whole genome shotgun (WGS) entry which is preliminary data.</text>
</comment>
<dbReference type="PANTHER" id="PTHR11764">
    <property type="entry name" value="TERPENE CYCLASE/MUTASE FAMILY MEMBER"/>
    <property type="match status" value="1"/>
</dbReference>
<evidence type="ECO:0000259" key="7">
    <source>
        <dbReference type="Pfam" id="PF13249"/>
    </source>
</evidence>
<reference evidence="8 9" key="1">
    <citation type="submission" date="2012-11" db="EMBL/GenBank/DDBJ databases">
        <title>Whole genome sequence of Acidisphaera rubrifaciens HS-AP3.</title>
        <authorList>
            <person name="Azuma Y."/>
            <person name="Higashiura N."/>
            <person name="Hirakawa H."/>
            <person name="Matsushita K."/>
        </authorList>
    </citation>
    <scope>NUCLEOTIDE SEQUENCE [LARGE SCALE GENOMIC DNA]</scope>
    <source>
        <strain evidence="8 9">HS-AP3</strain>
    </source>
</reference>
<proteinExistence type="inferred from homology"/>
<evidence type="ECO:0000259" key="6">
    <source>
        <dbReference type="Pfam" id="PF13243"/>
    </source>
</evidence>
<dbReference type="EMBL" id="BANB01000851">
    <property type="protein sequence ID" value="GAN78434.1"/>
    <property type="molecule type" value="Genomic_DNA"/>
</dbReference>
<dbReference type="GO" id="GO:0016104">
    <property type="term" value="P:triterpenoid biosynthetic process"/>
    <property type="evidence" value="ECO:0007669"/>
    <property type="project" value="InterPro"/>
</dbReference>
<name>A0A0D6PC48_9PROT</name>
<dbReference type="SFLD" id="SFLDG01016">
    <property type="entry name" value="Prenyltransferase_Like_2"/>
    <property type="match status" value="1"/>
</dbReference>
<comment type="pathway">
    <text evidence="1">Secondary metabolite biosynthesis; hopanoid biosynthesis.</text>
</comment>
<evidence type="ECO:0000256" key="4">
    <source>
        <dbReference type="ARBA" id="ARBA00023235"/>
    </source>
</evidence>
<comment type="similarity">
    <text evidence="2">Belongs to the terpene cyclase/mutase family.</text>
</comment>
<dbReference type="SUPFAM" id="SSF48239">
    <property type="entry name" value="Terpenoid cyclases/Protein prenyltransferases"/>
    <property type="match status" value="2"/>
</dbReference>
<gene>
    <name evidence="8" type="ORF">Asru_0853_02</name>
</gene>
<evidence type="ECO:0000313" key="9">
    <source>
        <dbReference type="Proteomes" id="UP000032680"/>
    </source>
</evidence>
<feature type="domain" description="Squalene cyclase C-terminal" evidence="6">
    <location>
        <begin position="349"/>
        <end position="664"/>
    </location>
</feature>
<dbReference type="InterPro" id="IPR032697">
    <property type="entry name" value="SQ_cyclase_N"/>
</dbReference>
<keyword evidence="4" id="KW-0413">Isomerase</keyword>
<dbReference type="Pfam" id="PF13243">
    <property type="entry name" value="SQHop_cyclase_C"/>
    <property type="match status" value="1"/>
</dbReference>
<dbReference type="InterPro" id="IPR018333">
    <property type="entry name" value="Squalene_cyclase"/>
</dbReference>
<dbReference type="Proteomes" id="UP000032680">
    <property type="component" value="Unassembled WGS sequence"/>
</dbReference>
<dbReference type="InterPro" id="IPR032696">
    <property type="entry name" value="SQ_cyclase_C"/>
</dbReference>
<dbReference type="OrthoDB" id="9758578at2"/>
<organism evidence="8 9">
    <name type="scientific">Acidisphaera rubrifaciens HS-AP3</name>
    <dbReference type="NCBI Taxonomy" id="1231350"/>
    <lineage>
        <taxon>Bacteria</taxon>
        <taxon>Pseudomonadati</taxon>
        <taxon>Pseudomonadota</taxon>
        <taxon>Alphaproteobacteria</taxon>
        <taxon>Acetobacterales</taxon>
        <taxon>Acetobacteraceae</taxon>
        <taxon>Acidisphaera</taxon>
    </lineage>
</organism>
<feature type="domain" description="Squalene cyclase N-terminal" evidence="7">
    <location>
        <begin position="52"/>
        <end position="338"/>
    </location>
</feature>
<evidence type="ECO:0000256" key="1">
    <source>
        <dbReference type="ARBA" id="ARBA00004999"/>
    </source>
</evidence>
<dbReference type="InterPro" id="IPR006400">
    <property type="entry name" value="Hopene-cyclase"/>
</dbReference>
<dbReference type="AlphaFoldDB" id="A0A0D6PC48"/>
<keyword evidence="3" id="KW-0677">Repeat</keyword>
<evidence type="ECO:0000256" key="2">
    <source>
        <dbReference type="ARBA" id="ARBA00009755"/>
    </source>
</evidence>
<evidence type="ECO:0000256" key="3">
    <source>
        <dbReference type="ARBA" id="ARBA00022737"/>
    </source>
</evidence>
<dbReference type="GO" id="GO:0016866">
    <property type="term" value="F:intramolecular transferase activity"/>
    <property type="evidence" value="ECO:0007669"/>
    <property type="project" value="InterPro"/>
</dbReference>
<protein>
    <submittedName>
        <fullName evidence="8">Squalene--hopene cyclase</fullName>
    </submittedName>
</protein>
<dbReference type="NCBIfam" id="TIGR01507">
    <property type="entry name" value="hopene_cyclase"/>
    <property type="match status" value="1"/>
</dbReference>
<evidence type="ECO:0000256" key="5">
    <source>
        <dbReference type="SAM" id="MobiDB-lite"/>
    </source>
</evidence>
<sequence length="677" mass="74350">MPFETIETHATASLPDGAPPGLSQGAPQGRPEGGRGAFPDGSPADAALVRSVARASDALRRRQRDDGHWVFELEADATIPAEYVLLEHYLDRIDPDLQDRIGVYLRAAQGAHGGWPLFHAGAFDLSCSVKAYYALKLIGDDPEAPHMRRAREAILAHGGAARANVFTRAQLALFGQVPWRAVPVMPVEIMRLPRWFPFHLSKVSYWSRTVIVPLIVLMALRPQARNPRGIGVAELFTTPPEQVRDWIRGPYRSQWGRLFKGIDRVLRAVEPRFPRGLRKRSIESAVAFVVERLNGEDGLGAIYPAMANSVMMFDALGYAPDHPHAAIAWASVRKLLCVQADRAYCQPCLSPIWDTGLAGHAVAEADGIADDGLAAACTWLRGREVRDVVGDWAIQRPGLAPGGWAFQYNNAHYPDVDDTAVVGMLLHRQGDPAHAAAIERARAWIVGMQSRNGGWGAFDADNTHYVLNHIPFADHGALLDPPTADVTARCVSFLAQLGRAEDAPVIARALDYLRREQEPYGAWFGRWGTNYIYGTWSVLCALNAAGVPAGDPMVRRAVDWLVSVQRPDGGWGEDEESYAAATPGTYHESTPSQTAWAVLGLMAAGETAHPAVARGIAWLTATQQADGEWAELPYTAVGFPRVFYLRYHGYRLFFPLLALARYRNLRRSNTGRVEVGF</sequence>
<dbReference type="PANTHER" id="PTHR11764:SF20">
    <property type="entry name" value="LANOSTEROL SYNTHASE"/>
    <property type="match status" value="1"/>
</dbReference>
<accession>A0A0D6PC48</accession>
<dbReference type="Pfam" id="PF13249">
    <property type="entry name" value="SQHop_cyclase_N"/>
    <property type="match status" value="1"/>
</dbReference>
<dbReference type="UniPathway" id="UPA00337"/>
<keyword evidence="9" id="KW-1185">Reference proteome</keyword>
<dbReference type="NCBIfam" id="TIGR01787">
    <property type="entry name" value="squalene_cyclas"/>
    <property type="match status" value="1"/>
</dbReference>
<feature type="region of interest" description="Disordered" evidence="5">
    <location>
        <begin position="1"/>
        <end position="41"/>
    </location>
</feature>
<dbReference type="CDD" id="cd02892">
    <property type="entry name" value="SQCY_1"/>
    <property type="match status" value="1"/>
</dbReference>
<dbReference type="Gene3D" id="1.50.10.20">
    <property type="match status" value="2"/>
</dbReference>
<dbReference type="GO" id="GO:0005811">
    <property type="term" value="C:lipid droplet"/>
    <property type="evidence" value="ECO:0007669"/>
    <property type="project" value="InterPro"/>
</dbReference>
<evidence type="ECO:0000313" key="8">
    <source>
        <dbReference type="EMBL" id="GAN78434.1"/>
    </source>
</evidence>